<evidence type="ECO:0000256" key="1">
    <source>
        <dbReference type="ARBA" id="ARBA00023015"/>
    </source>
</evidence>
<proteinExistence type="predicted"/>
<keyword evidence="6" id="KW-1185">Reference proteome</keyword>
<dbReference type="Pfam" id="PF01047">
    <property type="entry name" value="MarR"/>
    <property type="match status" value="1"/>
</dbReference>
<dbReference type="PROSITE" id="PS50995">
    <property type="entry name" value="HTH_MARR_2"/>
    <property type="match status" value="1"/>
</dbReference>
<dbReference type="InterPro" id="IPR000835">
    <property type="entry name" value="HTH_MarR-typ"/>
</dbReference>
<name>A0A859FBI1_9BACI</name>
<dbReference type="PRINTS" id="PR00598">
    <property type="entry name" value="HTHMARR"/>
</dbReference>
<dbReference type="SUPFAM" id="SSF46785">
    <property type="entry name" value="Winged helix' DNA-binding domain"/>
    <property type="match status" value="1"/>
</dbReference>
<dbReference type="InterPro" id="IPR036388">
    <property type="entry name" value="WH-like_DNA-bd_sf"/>
</dbReference>
<dbReference type="SMART" id="SM00347">
    <property type="entry name" value="HTH_MARR"/>
    <property type="match status" value="1"/>
</dbReference>
<dbReference type="GO" id="GO:0003700">
    <property type="term" value="F:DNA-binding transcription factor activity"/>
    <property type="evidence" value="ECO:0007669"/>
    <property type="project" value="InterPro"/>
</dbReference>
<dbReference type="GO" id="GO:0003677">
    <property type="term" value="F:DNA binding"/>
    <property type="evidence" value="ECO:0007669"/>
    <property type="project" value="UniProtKB-KW"/>
</dbReference>
<dbReference type="InterPro" id="IPR036390">
    <property type="entry name" value="WH_DNA-bd_sf"/>
</dbReference>
<dbReference type="PANTHER" id="PTHR42756:SF1">
    <property type="entry name" value="TRANSCRIPTIONAL REPRESSOR OF EMRAB OPERON"/>
    <property type="match status" value="1"/>
</dbReference>
<reference evidence="6" key="1">
    <citation type="submission" date="2019-07" db="EMBL/GenBank/DDBJ databases">
        <title>Bacillus alkalisoli sp. nov. isolated from saline soil.</title>
        <authorList>
            <person name="Sun J.-Q."/>
            <person name="Xu L."/>
        </authorList>
    </citation>
    <scope>NUCLEOTIDE SEQUENCE [LARGE SCALE GENOMIC DNA]</scope>
    <source>
        <strain evidence="6">M4U3P1</strain>
    </source>
</reference>
<protein>
    <submittedName>
        <fullName evidence="5">MarR family transcriptional regulator</fullName>
    </submittedName>
</protein>
<accession>A0A859FBI1</accession>
<dbReference type="RefSeq" id="WP_176008195.1">
    <property type="nucleotide sequence ID" value="NZ_CP041372.2"/>
</dbReference>
<evidence type="ECO:0000256" key="3">
    <source>
        <dbReference type="ARBA" id="ARBA00023163"/>
    </source>
</evidence>
<gene>
    <name evidence="5" type="ORF">FLK61_25625</name>
</gene>
<evidence type="ECO:0000256" key="2">
    <source>
        <dbReference type="ARBA" id="ARBA00023125"/>
    </source>
</evidence>
<dbReference type="KEGG" id="psua:FLK61_25625"/>
<keyword evidence="2" id="KW-0238">DNA-binding</keyword>
<feature type="domain" description="HTH marR-type" evidence="4">
    <location>
        <begin position="1"/>
        <end position="138"/>
    </location>
</feature>
<dbReference type="AlphaFoldDB" id="A0A859FBI1"/>
<keyword evidence="1" id="KW-0805">Transcription regulation</keyword>
<dbReference type="Proteomes" id="UP000318138">
    <property type="component" value="Chromosome"/>
</dbReference>
<sequence length="144" mass="16806">MNRNMEEIVGYQLGVVTHLLHNKYQSSLAEHDLTRAQLKVLYLLNKFGEQSQLALSKKLFIQGSTMNGIIESMLKKNLIEKHESKEDRRSKLVTITSAGKELEEKMWQRMLDSEEELLKGFSKEEIQIIHSFLKRMKANVQEEE</sequence>
<evidence type="ECO:0000259" key="4">
    <source>
        <dbReference type="PROSITE" id="PS50995"/>
    </source>
</evidence>
<dbReference type="Gene3D" id="1.10.10.10">
    <property type="entry name" value="Winged helix-like DNA-binding domain superfamily/Winged helix DNA-binding domain"/>
    <property type="match status" value="1"/>
</dbReference>
<organism evidence="5 6">
    <name type="scientific">Paenalkalicoccus suaedae</name>
    <dbReference type="NCBI Taxonomy" id="2592382"/>
    <lineage>
        <taxon>Bacteria</taxon>
        <taxon>Bacillati</taxon>
        <taxon>Bacillota</taxon>
        <taxon>Bacilli</taxon>
        <taxon>Bacillales</taxon>
        <taxon>Bacillaceae</taxon>
        <taxon>Paenalkalicoccus</taxon>
    </lineage>
</organism>
<dbReference type="PANTHER" id="PTHR42756">
    <property type="entry name" value="TRANSCRIPTIONAL REGULATOR, MARR"/>
    <property type="match status" value="1"/>
</dbReference>
<evidence type="ECO:0000313" key="5">
    <source>
        <dbReference type="EMBL" id="QKS70152.1"/>
    </source>
</evidence>
<keyword evidence="3" id="KW-0804">Transcription</keyword>
<dbReference type="EMBL" id="CP041372">
    <property type="protein sequence ID" value="QKS70152.1"/>
    <property type="molecule type" value="Genomic_DNA"/>
</dbReference>
<evidence type="ECO:0000313" key="6">
    <source>
        <dbReference type="Proteomes" id="UP000318138"/>
    </source>
</evidence>